<dbReference type="SUPFAM" id="SSF81606">
    <property type="entry name" value="PP2C-like"/>
    <property type="match status" value="1"/>
</dbReference>
<dbReference type="CDD" id="cd00143">
    <property type="entry name" value="PP2Cc"/>
    <property type="match status" value="1"/>
</dbReference>
<dbReference type="STRING" id="200991.AUC31_17180"/>
<protein>
    <submittedName>
        <fullName evidence="2">Protein phosphatase</fullName>
    </submittedName>
</protein>
<name>A0A0U2YVG1_9BACL</name>
<dbReference type="SMART" id="SM00331">
    <property type="entry name" value="PP2C_SIG"/>
    <property type="match status" value="1"/>
</dbReference>
<evidence type="ECO:0000313" key="2">
    <source>
        <dbReference type="EMBL" id="ALS76845.1"/>
    </source>
</evidence>
<dbReference type="AlphaFoldDB" id="A0A0U2YVG1"/>
<dbReference type="PROSITE" id="PS51746">
    <property type="entry name" value="PPM_2"/>
    <property type="match status" value="1"/>
</dbReference>
<dbReference type="EMBL" id="CP013659">
    <property type="protein sequence ID" value="ALS76845.1"/>
    <property type="molecule type" value="Genomic_DNA"/>
</dbReference>
<dbReference type="InterPro" id="IPR015655">
    <property type="entry name" value="PP2C"/>
</dbReference>
<gene>
    <name evidence="2" type="ORF">AUC31_17180</name>
</gene>
<keyword evidence="3" id="KW-1185">Reference proteome</keyword>
<reference evidence="2" key="1">
    <citation type="submission" date="2016-01" db="EMBL/GenBank/DDBJ databases">
        <title>Complete genome of Planococcus rifietoensis type strain M8.</title>
        <authorList>
            <person name="See-Too W.S."/>
        </authorList>
    </citation>
    <scope>NUCLEOTIDE SEQUENCE [LARGE SCALE GENOMIC DNA]</scope>
    <source>
        <strain evidence="2">M8</strain>
    </source>
</reference>
<dbReference type="PANTHER" id="PTHR13832">
    <property type="entry name" value="PROTEIN PHOSPHATASE 2C"/>
    <property type="match status" value="1"/>
</dbReference>
<dbReference type="PANTHER" id="PTHR13832:SF860">
    <property type="entry name" value="PROTEIN PHOSPHATASE PHPP"/>
    <property type="match status" value="1"/>
</dbReference>
<dbReference type="Gene3D" id="3.60.40.10">
    <property type="entry name" value="PPM-type phosphatase domain"/>
    <property type="match status" value="1"/>
</dbReference>
<dbReference type="Proteomes" id="UP000067683">
    <property type="component" value="Chromosome"/>
</dbReference>
<feature type="domain" description="PPM-type phosphatase" evidence="1">
    <location>
        <begin position="3"/>
        <end position="244"/>
    </location>
</feature>
<dbReference type="GO" id="GO:0004722">
    <property type="term" value="F:protein serine/threonine phosphatase activity"/>
    <property type="evidence" value="ECO:0007669"/>
    <property type="project" value="InterPro"/>
</dbReference>
<dbReference type="NCBIfam" id="NF033484">
    <property type="entry name" value="Stp1_PP2C_phos"/>
    <property type="match status" value="1"/>
</dbReference>
<dbReference type="RefSeq" id="WP_058383546.1">
    <property type="nucleotide sequence ID" value="NZ_CP013659.2"/>
</dbReference>
<evidence type="ECO:0000313" key="3">
    <source>
        <dbReference type="Proteomes" id="UP000067683"/>
    </source>
</evidence>
<dbReference type="SMART" id="SM00332">
    <property type="entry name" value="PP2Cc"/>
    <property type="match status" value="1"/>
</dbReference>
<accession>A0A0U2YVG1</accession>
<evidence type="ECO:0000259" key="1">
    <source>
        <dbReference type="PROSITE" id="PS51746"/>
    </source>
</evidence>
<dbReference type="InterPro" id="IPR001932">
    <property type="entry name" value="PPM-type_phosphatase-like_dom"/>
</dbReference>
<dbReference type="Pfam" id="PF13672">
    <property type="entry name" value="PP2C_2"/>
    <property type="match status" value="1"/>
</dbReference>
<organism evidence="2 3">
    <name type="scientific">Planococcus rifietoensis</name>
    <dbReference type="NCBI Taxonomy" id="200991"/>
    <lineage>
        <taxon>Bacteria</taxon>
        <taxon>Bacillati</taxon>
        <taxon>Bacillota</taxon>
        <taxon>Bacilli</taxon>
        <taxon>Bacillales</taxon>
        <taxon>Caryophanaceae</taxon>
        <taxon>Planococcus</taxon>
    </lineage>
</organism>
<dbReference type="InterPro" id="IPR036457">
    <property type="entry name" value="PPM-type-like_dom_sf"/>
</dbReference>
<dbReference type="OrthoDB" id="9801841at2"/>
<sequence length="249" mass="27363">MFQYVIESDTGRKREVNEDRVAVLKRPGGLLLALVADGMGGHNAGDVASRMTVDELGRRFMEADGARFETTEEKTAWLSGQVLQVNRLVYEHSITHSECKGMGTTLIAALIEEDDCVLCHIGDSRAYVIGPSMAQVTRDHSYVNVLVDNGEITQQQAEDHPKKNWILRSLGTEPDIEREMHHFSLAGTSYFLICTDGLSNKLNERDISSIVRSKASLSQKGKALIALANDLGGEDNISFVLLTALGEEV</sequence>
<dbReference type="KEGG" id="prt:AUC31_17180"/>
<proteinExistence type="predicted"/>